<feature type="compositionally biased region" description="Low complexity" evidence="1">
    <location>
        <begin position="17"/>
        <end position="34"/>
    </location>
</feature>
<name>A0A914P3K4_9BILA</name>
<organism evidence="2 3">
    <name type="scientific">Panagrolaimus davidi</name>
    <dbReference type="NCBI Taxonomy" id="227884"/>
    <lineage>
        <taxon>Eukaryota</taxon>
        <taxon>Metazoa</taxon>
        <taxon>Ecdysozoa</taxon>
        <taxon>Nematoda</taxon>
        <taxon>Chromadorea</taxon>
        <taxon>Rhabditida</taxon>
        <taxon>Tylenchina</taxon>
        <taxon>Panagrolaimomorpha</taxon>
        <taxon>Panagrolaimoidea</taxon>
        <taxon>Panagrolaimidae</taxon>
        <taxon>Panagrolaimus</taxon>
    </lineage>
</organism>
<proteinExistence type="predicted"/>
<dbReference type="AlphaFoldDB" id="A0A914P3K4"/>
<keyword evidence="2" id="KW-1185">Reference proteome</keyword>
<feature type="compositionally biased region" description="Basic and acidic residues" evidence="1">
    <location>
        <begin position="35"/>
        <end position="54"/>
    </location>
</feature>
<evidence type="ECO:0000313" key="3">
    <source>
        <dbReference type="WBParaSite" id="PDA_v2.g12435.t1"/>
    </source>
</evidence>
<evidence type="ECO:0000313" key="2">
    <source>
        <dbReference type="Proteomes" id="UP000887578"/>
    </source>
</evidence>
<feature type="region of interest" description="Disordered" evidence="1">
    <location>
        <begin position="1"/>
        <end position="81"/>
    </location>
</feature>
<feature type="compositionally biased region" description="Polar residues" evidence="1">
    <location>
        <begin position="1"/>
        <end position="10"/>
    </location>
</feature>
<dbReference type="WBParaSite" id="PDA_v2.g12435.t1">
    <property type="protein sequence ID" value="PDA_v2.g12435.t1"/>
    <property type="gene ID" value="PDA_v2.g12435"/>
</dbReference>
<evidence type="ECO:0000256" key="1">
    <source>
        <dbReference type="SAM" id="MobiDB-lite"/>
    </source>
</evidence>
<sequence length="81" mass="8859">MYNREYQQQRPGGGGPSTAAAAAPPSGTVSPAPTNDDRDYDEKQLSASDKEKSRSQPTGLNRLERMKSLHRRLSAKAKTNK</sequence>
<feature type="compositionally biased region" description="Basic residues" evidence="1">
    <location>
        <begin position="68"/>
        <end position="81"/>
    </location>
</feature>
<dbReference type="Proteomes" id="UP000887578">
    <property type="component" value="Unplaced"/>
</dbReference>
<reference evidence="3" key="1">
    <citation type="submission" date="2022-11" db="UniProtKB">
        <authorList>
            <consortium name="WormBaseParasite"/>
        </authorList>
    </citation>
    <scope>IDENTIFICATION</scope>
</reference>
<accession>A0A914P3K4</accession>
<protein>
    <submittedName>
        <fullName evidence="3">Uncharacterized protein</fullName>
    </submittedName>
</protein>